<dbReference type="Proteomes" id="UP001159363">
    <property type="component" value="Chromosome 2"/>
</dbReference>
<protein>
    <recommendedName>
        <fullName evidence="2">HTH psq-type domain-containing protein</fullName>
    </recommendedName>
</protein>
<gene>
    <name evidence="3" type="ORF">PR048_006356</name>
</gene>
<dbReference type="EMBL" id="JARBHB010000002">
    <property type="protein sequence ID" value="KAJ8893756.1"/>
    <property type="molecule type" value="Genomic_DNA"/>
</dbReference>
<accession>A0ABQ9IAT1</accession>
<dbReference type="InterPro" id="IPR009057">
    <property type="entry name" value="Homeodomain-like_sf"/>
</dbReference>
<evidence type="ECO:0000256" key="1">
    <source>
        <dbReference type="ARBA" id="ARBA00004123"/>
    </source>
</evidence>
<dbReference type="InterPro" id="IPR007889">
    <property type="entry name" value="HTH_Psq"/>
</dbReference>
<reference evidence="3 4" key="1">
    <citation type="submission" date="2023-02" db="EMBL/GenBank/DDBJ databases">
        <title>LHISI_Scaffold_Assembly.</title>
        <authorList>
            <person name="Stuart O.P."/>
            <person name="Cleave R."/>
            <person name="Magrath M.J.L."/>
            <person name="Mikheyev A.S."/>
        </authorList>
    </citation>
    <scope>NUCLEOTIDE SEQUENCE [LARGE SCALE GENOMIC DNA]</scope>
    <source>
        <strain evidence="3">Daus_M_001</strain>
        <tissue evidence="3">Leg muscle</tissue>
    </source>
</reference>
<dbReference type="SUPFAM" id="SSF46689">
    <property type="entry name" value="Homeodomain-like"/>
    <property type="match status" value="1"/>
</dbReference>
<dbReference type="Pfam" id="PF05225">
    <property type="entry name" value="HTH_psq"/>
    <property type="match status" value="1"/>
</dbReference>
<organism evidence="3 4">
    <name type="scientific">Dryococelus australis</name>
    <dbReference type="NCBI Taxonomy" id="614101"/>
    <lineage>
        <taxon>Eukaryota</taxon>
        <taxon>Metazoa</taxon>
        <taxon>Ecdysozoa</taxon>
        <taxon>Arthropoda</taxon>
        <taxon>Hexapoda</taxon>
        <taxon>Insecta</taxon>
        <taxon>Pterygota</taxon>
        <taxon>Neoptera</taxon>
        <taxon>Polyneoptera</taxon>
        <taxon>Phasmatodea</taxon>
        <taxon>Verophasmatodea</taxon>
        <taxon>Anareolatae</taxon>
        <taxon>Phasmatidae</taxon>
        <taxon>Eurycanthinae</taxon>
        <taxon>Dryococelus</taxon>
    </lineage>
</organism>
<dbReference type="Gene3D" id="1.10.10.60">
    <property type="entry name" value="Homeodomain-like"/>
    <property type="match status" value="1"/>
</dbReference>
<comment type="subcellular location">
    <subcellularLocation>
        <location evidence="1">Nucleus</location>
    </subcellularLocation>
</comment>
<evidence type="ECO:0000259" key="2">
    <source>
        <dbReference type="Pfam" id="PF05225"/>
    </source>
</evidence>
<comment type="caution">
    <text evidence="3">The sequence shown here is derived from an EMBL/GenBank/DDBJ whole genome shotgun (WGS) entry which is preliminary data.</text>
</comment>
<sequence>MGKVDQGMRSTSKMTKAIDTVRKKNMGWKKASKQFNVPKTTPMRLSNMKYVTPEEAAKTKRGRPTVLGKDLEEKLVHCSHAMEAYFFGLTCNDLRRIAVQLAERNNIEHPFKD</sequence>
<name>A0ABQ9IAT1_9NEOP</name>
<proteinExistence type="predicted"/>
<evidence type="ECO:0000313" key="3">
    <source>
        <dbReference type="EMBL" id="KAJ8893756.1"/>
    </source>
</evidence>
<keyword evidence="4" id="KW-1185">Reference proteome</keyword>
<feature type="domain" description="HTH psq-type" evidence="2">
    <location>
        <begin position="13"/>
        <end position="41"/>
    </location>
</feature>
<evidence type="ECO:0000313" key="4">
    <source>
        <dbReference type="Proteomes" id="UP001159363"/>
    </source>
</evidence>